<feature type="region of interest" description="Disordered" evidence="1">
    <location>
        <begin position="552"/>
        <end position="573"/>
    </location>
</feature>
<dbReference type="PROSITE" id="PS50200">
    <property type="entry name" value="RA"/>
    <property type="match status" value="1"/>
</dbReference>
<dbReference type="InterPro" id="IPR013783">
    <property type="entry name" value="Ig-like_fold"/>
</dbReference>
<dbReference type="InterPro" id="IPR039269">
    <property type="entry name" value="ANKFN1"/>
</dbReference>
<dbReference type="SMART" id="SM00248">
    <property type="entry name" value="ANK"/>
    <property type="match status" value="2"/>
</dbReference>
<dbReference type="CDD" id="cd00063">
    <property type="entry name" value="FN3"/>
    <property type="match status" value="1"/>
</dbReference>
<evidence type="ECO:0000313" key="5">
    <source>
        <dbReference type="Proteomes" id="UP001162480"/>
    </source>
</evidence>
<feature type="region of interest" description="Disordered" evidence="1">
    <location>
        <begin position="211"/>
        <end position="285"/>
    </location>
</feature>
<evidence type="ECO:0000259" key="2">
    <source>
        <dbReference type="PROSITE" id="PS50200"/>
    </source>
</evidence>
<evidence type="ECO:0000256" key="1">
    <source>
        <dbReference type="SAM" id="MobiDB-lite"/>
    </source>
</evidence>
<feature type="compositionally biased region" description="Low complexity" evidence="1">
    <location>
        <begin position="231"/>
        <end position="273"/>
    </location>
</feature>
<dbReference type="PROSITE" id="PS50853">
    <property type="entry name" value="FN3"/>
    <property type="match status" value="1"/>
</dbReference>
<dbReference type="CDD" id="cd17117">
    <property type="entry name" value="RA_ANKFN1_like"/>
    <property type="match status" value="1"/>
</dbReference>
<evidence type="ECO:0000259" key="3">
    <source>
        <dbReference type="PROSITE" id="PS50853"/>
    </source>
</evidence>
<dbReference type="Pfam" id="PF12796">
    <property type="entry name" value="Ank_2"/>
    <property type="match status" value="1"/>
</dbReference>
<feature type="region of interest" description="Disordered" evidence="1">
    <location>
        <begin position="112"/>
        <end position="195"/>
    </location>
</feature>
<dbReference type="InterPro" id="IPR036116">
    <property type="entry name" value="FN3_sf"/>
</dbReference>
<dbReference type="Pfam" id="PF00041">
    <property type="entry name" value="fn3"/>
    <property type="match status" value="1"/>
</dbReference>
<accession>A0AA36FJX5</accession>
<keyword evidence="5" id="KW-1185">Reference proteome</keyword>
<evidence type="ECO:0000313" key="4">
    <source>
        <dbReference type="EMBL" id="CAI9739729.1"/>
    </source>
</evidence>
<dbReference type="EMBL" id="OX597836">
    <property type="protein sequence ID" value="CAI9739729.1"/>
    <property type="molecule type" value="Genomic_DNA"/>
</dbReference>
<reference evidence="4" key="1">
    <citation type="submission" date="2023-08" db="EMBL/GenBank/DDBJ databases">
        <authorList>
            <person name="Alioto T."/>
            <person name="Alioto T."/>
            <person name="Gomez Garrido J."/>
        </authorList>
    </citation>
    <scope>NUCLEOTIDE SEQUENCE</scope>
</reference>
<feature type="compositionally biased region" description="Polar residues" evidence="1">
    <location>
        <begin position="158"/>
        <end position="189"/>
    </location>
</feature>
<sequence>MSLLWKQLYLKWKKSQYEMKQSQYTTILNGLNMRKKKRIKGRTLQRSKTLPVIHIPAQIVLQCQSPEARSPLEKVNRTAINDEFKKNYEGPAIAWQSKECEKEILQKEEDKHTTQLYYTTPPRVNMTPTAENEKRFQSSSSSFSRLSRRFSHKERTDASNGSQRQRSVSVDLTEGNHSSVVSWDSSNEPPSYLSRPNKMALSLTTAHYPQGRLNNTFSATPRKKGGVAPENNNSTSSSTSNNNNNNNSVISSVGSSSSGNSSISSSSSSSSSSMTVVKRGKGEKKSPHDITALFEAVEHQEFDQVKHILKTNSFDLNRLNNEHLTALDIAVMTNNIPMAKLLLSYGAKENPLFEKGECRARTLDQLVSEAEKNMVDLIAAVLNGSSAGSNVSSLHQKETEKQLTHWEFRHKLLKRMKSGYDLARPPDAPTNASVSVASSSSLLVNFSEPLNHNGAVVTSYKVEWSKSSDFVILEGEAIVRSLDNLQYEIIGLDKNSYYFVQVSAFNMKGYGPATLATPSSVQPSSWHDVDNILPRSQWKVNTLEDLFSQVRQSRPTDAPAIKEPSGDSPVQRKRKSLKNLFSLSPKFQKSLQRGIYLSCLLYHKDKILVTPEDQLPVVEVDENYSSTSIHTDFYWLMKIACTWTDVKSLRHDMYKSTSAGSTHFRGKLLQAAALLQSALGISDLGQFYHQPLKDNNGSTVLVCIKEIKDPKFLALGSGKWVSLAKLHRRMTVIDQDSSEAHELLLNSAADMILYNDVSTVPTQRGLYLGYLKLVSSMELIKVFTPNNAPNILPHVKIRDCPNVSREEWLWLQHFRKGVDALPTASTIQKDFHRSLNKAIRQLLNLMGMADQADNHRLYDLEVVELSKDVAFLVLLPPTEDVCIVPGKDIEPFTQYTELLTLPVQVFEMNHMTTYQPDLLSLYSRLSSILECDLGLAQQAQREAFSSPELVAAKERVDLLTNLQLEAEKIWKTNRWIMDIITFSRDKTKRDGGIAVKALLSQTYGPQVLAIGDIGRLTNSSNSSLMSSDSLFSDSNLISVGKDNRKIAKFYDPTQENNNQENSMLKQTSSSKTDVIRVYAAYETGLAKGTSVRLCVTHNTTAEEVVSLVVQELNKEVIKKHLDGPVYDELHLNNFCLVVCSTENKEKLIPGDCKLMTLQSPWCKGRYYVKMKSEQVVAMETSQATTV</sequence>
<dbReference type="SUPFAM" id="SSF49265">
    <property type="entry name" value="Fibronectin type III"/>
    <property type="match status" value="1"/>
</dbReference>
<feature type="domain" description="Ras-associating" evidence="2">
    <location>
        <begin position="1071"/>
        <end position="1173"/>
    </location>
</feature>
<dbReference type="GO" id="GO:0000132">
    <property type="term" value="P:establishment of mitotic spindle orientation"/>
    <property type="evidence" value="ECO:0007669"/>
    <property type="project" value="TreeGrafter"/>
</dbReference>
<dbReference type="GO" id="GO:0007165">
    <property type="term" value="P:signal transduction"/>
    <property type="evidence" value="ECO:0007669"/>
    <property type="project" value="InterPro"/>
</dbReference>
<protein>
    <submittedName>
        <fullName evidence="4">Ankyrin repeat and fibronectin type-III domain-containing protein 1 isoform X1</fullName>
    </submittedName>
</protein>
<gene>
    <name evidence="4" type="ORF">OCTVUL_1B029432</name>
</gene>
<dbReference type="AlphaFoldDB" id="A0AA36FJX5"/>
<dbReference type="Gene3D" id="1.25.40.20">
    <property type="entry name" value="Ankyrin repeat-containing domain"/>
    <property type="match status" value="1"/>
</dbReference>
<dbReference type="GO" id="GO:0061172">
    <property type="term" value="P:regulation of establishment of bipolar cell polarity"/>
    <property type="evidence" value="ECO:0007669"/>
    <property type="project" value="TreeGrafter"/>
</dbReference>
<organism evidence="4 5">
    <name type="scientific">Octopus vulgaris</name>
    <name type="common">Common octopus</name>
    <dbReference type="NCBI Taxonomy" id="6645"/>
    <lineage>
        <taxon>Eukaryota</taxon>
        <taxon>Metazoa</taxon>
        <taxon>Spiralia</taxon>
        <taxon>Lophotrochozoa</taxon>
        <taxon>Mollusca</taxon>
        <taxon>Cephalopoda</taxon>
        <taxon>Coleoidea</taxon>
        <taxon>Octopodiformes</taxon>
        <taxon>Octopoda</taxon>
        <taxon>Incirrata</taxon>
        <taxon>Octopodidae</taxon>
        <taxon>Octopus</taxon>
    </lineage>
</organism>
<dbReference type="PANTHER" id="PTHR21437:SF1">
    <property type="entry name" value="WIDE AWAKE"/>
    <property type="match status" value="1"/>
</dbReference>
<feature type="domain" description="Fibronectin type-III" evidence="3">
    <location>
        <begin position="428"/>
        <end position="524"/>
    </location>
</feature>
<dbReference type="InterPro" id="IPR000159">
    <property type="entry name" value="RA_dom"/>
</dbReference>
<dbReference type="InterPro" id="IPR002110">
    <property type="entry name" value="Ankyrin_rpt"/>
</dbReference>
<dbReference type="Proteomes" id="UP001162480">
    <property type="component" value="Chromosome 23"/>
</dbReference>
<dbReference type="Gene3D" id="2.60.40.10">
    <property type="entry name" value="Immunoglobulins"/>
    <property type="match status" value="1"/>
</dbReference>
<dbReference type="InterPro" id="IPR003961">
    <property type="entry name" value="FN3_dom"/>
</dbReference>
<dbReference type="SUPFAM" id="SSF48403">
    <property type="entry name" value="Ankyrin repeat"/>
    <property type="match status" value="1"/>
</dbReference>
<proteinExistence type="predicted"/>
<dbReference type="GO" id="GO:0005819">
    <property type="term" value="C:spindle"/>
    <property type="evidence" value="ECO:0007669"/>
    <property type="project" value="TreeGrafter"/>
</dbReference>
<dbReference type="InterPro" id="IPR036770">
    <property type="entry name" value="Ankyrin_rpt-contain_sf"/>
</dbReference>
<dbReference type="PANTHER" id="PTHR21437">
    <property type="entry name" value="WIDE AWAKE"/>
    <property type="match status" value="1"/>
</dbReference>
<name>A0AA36FJX5_OCTVU</name>
<dbReference type="SMART" id="SM00060">
    <property type="entry name" value="FN3"/>
    <property type="match status" value="1"/>
</dbReference>